<dbReference type="InterPro" id="IPR044924">
    <property type="entry name" value="HAD-SF_hydro_IA_REG-2-like_cap"/>
</dbReference>
<sequence>MYHRVLTSKVGALDPVSLKGSFKTALRQVQHERPAYGNGKTGPADSDAVRSWWKEVVGKTALGAGADPQRTEEHLDEAVTELLHIFSSKEGYKLSDGALQTITALNTELGVRTGLVSNCDSRILDALRDLQVTNQLEPMVLSEFEKFEKPDARMWQVACQRAGIEVGEAAHVGDEFDADVLGATRAGAKAIWYRPPGQDTYMEEDAKRVVPRGVVVVEQLIDVVDVVRRWNQT</sequence>
<dbReference type="PANTHER" id="PTHR46191">
    <property type="match status" value="1"/>
</dbReference>
<dbReference type="EMBL" id="CAJMWS010000078">
    <property type="protein sequence ID" value="CAE6356677.1"/>
    <property type="molecule type" value="Genomic_DNA"/>
</dbReference>
<dbReference type="Pfam" id="PF00702">
    <property type="entry name" value="Hydrolase"/>
    <property type="match status" value="1"/>
</dbReference>
<dbReference type="GO" id="GO:0016791">
    <property type="term" value="F:phosphatase activity"/>
    <property type="evidence" value="ECO:0007669"/>
    <property type="project" value="UniProtKB-ARBA"/>
</dbReference>
<dbReference type="InterPro" id="IPR051828">
    <property type="entry name" value="HAD-like_hydrolase_domain"/>
</dbReference>
<comment type="caution">
    <text evidence="1">The sequence shown here is derived from an EMBL/GenBank/DDBJ whole genome shotgun (WGS) entry which is preliminary data.</text>
</comment>
<dbReference type="InterPro" id="IPR006439">
    <property type="entry name" value="HAD-SF_hydro_IA"/>
</dbReference>
<dbReference type="Proteomes" id="UP000663846">
    <property type="component" value="Unassembled WGS sequence"/>
</dbReference>
<dbReference type="InterPro" id="IPR023214">
    <property type="entry name" value="HAD_sf"/>
</dbReference>
<dbReference type="PANTHER" id="PTHR46191:SF2">
    <property type="entry name" value="HALOACID DEHALOGENASE-LIKE HYDROLASE DOMAIN-CONTAINING PROTEIN 3"/>
    <property type="match status" value="1"/>
</dbReference>
<dbReference type="Gene3D" id="3.40.50.1000">
    <property type="entry name" value="HAD superfamily/HAD-like"/>
    <property type="match status" value="1"/>
</dbReference>
<dbReference type="InterPro" id="IPR036412">
    <property type="entry name" value="HAD-like_sf"/>
</dbReference>
<accession>A0A8H2WD96</accession>
<name>A0A8H2WD96_9AGAM</name>
<evidence type="ECO:0000313" key="2">
    <source>
        <dbReference type="Proteomes" id="UP000663846"/>
    </source>
</evidence>
<dbReference type="NCBIfam" id="TIGR01549">
    <property type="entry name" value="HAD-SF-IA-v1"/>
    <property type="match status" value="1"/>
</dbReference>
<evidence type="ECO:0008006" key="3">
    <source>
        <dbReference type="Google" id="ProtNLM"/>
    </source>
</evidence>
<gene>
    <name evidence="1" type="ORF">RDB_LOCUS15232</name>
</gene>
<organism evidence="1 2">
    <name type="scientific">Rhizoctonia solani</name>
    <dbReference type="NCBI Taxonomy" id="456999"/>
    <lineage>
        <taxon>Eukaryota</taxon>
        <taxon>Fungi</taxon>
        <taxon>Dikarya</taxon>
        <taxon>Basidiomycota</taxon>
        <taxon>Agaricomycotina</taxon>
        <taxon>Agaricomycetes</taxon>
        <taxon>Cantharellales</taxon>
        <taxon>Ceratobasidiaceae</taxon>
        <taxon>Rhizoctonia</taxon>
    </lineage>
</organism>
<dbReference type="SUPFAM" id="SSF56784">
    <property type="entry name" value="HAD-like"/>
    <property type="match status" value="1"/>
</dbReference>
<dbReference type="AlphaFoldDB" id="A0A8H2WD96"/>
<reference evidence="1" key="1">
    <citation type="submission" date="2021-01" db="EMBL/GenBank/DDBJ databases">
        <authorList>
            <person name="Kaushik A."/>
        </authorList>
    </citation>
    <scope>NUCLEOTIDE SEQUENCE</scope>
    <source>
        <strain evidence="1">AG1-1C</strain>
    </source>
</reference>
<dbReference type="Gene3D" id="1.10.150.720">
    <property type="entry name" value="Haloacid dehalogenase-like hydrolase"/>
    <property type="match status" value="1"/>
</dbReference>
<evidence type="ECO:0000313" key="1">
    <source>
        <dbReference type="EMBL" id="CAE6356677.1"/>
    </source>
</evidence>
<protein>
    <recommendedName>
        <fullName evidence="3">Haloacid dehalogenase-like hydrolase domain-containing protein 3</fullName>
    </recommendedName>
</protein>
<proteinExistence type="predicted"/>